<reference evidence="1 2" key="1">
    <citation type="submission" date="2023-02" db="EMBL/GenBank/DDBJ databases">
        <title>LHISI_Scaffold_Assembly.</title>
        <authorList>
            <person name="Stuart O.P."/>
            <person name="Cleave R."/>
            <person name="Magrath M.J.L."/>
            <person name="Mikheyev A.S."/>
        </authorList>
    </citation>
    <scope>NUCLEOTIDE SEQUENCE [LARGE SCALE GENOMIC DNA]</scope>
    <source>
        <strain evidence="1">Daus_M_001</strain>
        <tissue evidence="1">Leg muscle</tissue>
    </source>
</reference>
<name>A0ABQ9G7P1_9NEOP</name>
<proteinExistence type="predicted"/>
<comment type="caution">
    <text evidence="1">The sequence shown here is derived from an EMBL/GenBank/DDBJ whole genome shotgun (WGS) entry which is preliminary data.</text>
</comment>
<evidence type="ECO:0000313" key="1">
    <source>
        <dbReference type="EMBL" id="KAJ8868455.1"/>
    </source>
</evidence>
<protein>
    <submittedName>
        <fullName evidence="1">Uncharacterized protein</fullName>
    </submittedName>
</protein>
<gene>
    <name evidence="1" type="ORF">PR048_029983</name>
</gene>
<keyword evidence="2" id="KW-1185">Reference proteome</keyword>
<dbReference type="Proteomes" id="UP001159363">
    <property type="component" value="Chromosome 13"/>
</dbReference>
<accession>A0ABQ9G7P1</accession>
<dbReference type="EMBL" id="JARBHB010000014">
    <property type="protein sequence ID" value="KAJ8868455.1"/>
    <property type="molecule type" value="Genomic_DNA"/>
</dbReference>
<sequence>MLAKAKRLKWLDREFFLATRTLDVCVAEKTANIVDALLDNCKKMAARNFLLKEPSRWSEDAIYKLFQEKGAQMKMVNDRALFISRPLVILSNLELVLCPFDIIPLNLPVVTQLN</sequence>
<evidence type="ECO:0000313" key="2">
    <source>
        <dbReference type="Proteomes" id="UP001159363"/>
    </source>
</evidence>
<organism evidence="1 2">
    <name type="scientific">Dryococelus australis</name>
    <dbReference type="NCBI Taxonomy" id="614101"/>
    <lineage>
        <taxon>Eukaryota</taxon>
        <taxon>Metazoa</taxon>
        <taxon>Ecdysozoa</taxon>
        <taxon>Arthropoda</taxon>
        <taxon>Hexapoda</taxon>
        <taxon>Insecta</taxon>
        <taxon>Pterygota</taxon>
        <taxon>Neoptera</taxon>
        <taxon>Polyneoptera</taxon>
        <taxon>Phasmatodea</taxon>
        <taxon>Verophasmatodea</taxon>
        <taxon>Anareolatae</taxon>
        <taxon>Phasmatidae</taxon>
        <taxon>Eurycanthinae</taxon>
        <taxon>Dryococelus</taxon>
    </lineage>
</organism>